<keyword evidence="5" id="KW-1185">Reference proteome</keyword>
<evidence type="ECO:0000256" key="2">
    <source>
        <dbReference type="ARBA" id="ARBA00038188"/>
    </source>
</evidence>
<name>A0A8C8JEI0_ONCTS</name>
<evidence type="ECO:0000256" key="1">
    <source>
        <dbReference type="ARBA" id="ARBA00022679"/>
    </source>
</evidence>
<accession>A0A8C8JEI0</accession>
<gene>
    <name evidence="4" type="primary">LOC112253939</name>
</gene>
<dbReference type="InterPro" id="IPR013216">
    <property type="entry name" value="Methyltransf_11"/>
</dbReference>
<dbReference type="GO" id="GO:0016126">
    <property type="term" value="P:sterol biosynthetic process"/>
    <property type="evidence" value="ECO:0007669"/>
    <property type="project" value="TreeGrafter"/>
</dbReference>
<dbReference type="GeneID" id="112253939"/>
<dbReference type="InterPro" id="IPR050447">
    <property type="entry name" value="Erg6_SMT_methyltransf"/>
</dbReference>
<dbReference type="GO" id="GO:0003838">
    <property type="term" value="F:sterol 24-C-methyltransferase activity"/>
    <property type="evidence" value="ECO:0007669"/>
    <property type="project" value="TreeGrafter"/>
</dbReference>
<evidence type="ECO:0000313" key="4">
    <source>
        <dbReference type="Ensembl" id="ENSOTSP00005094448.1"/>
    </source>
</evidence>
<dbReference type="Ensembl" id="ENSOTST00005102367.2">
    <property type="protein sequence ID" value="ENSOTSP00005094448.1"/>
    <property type="gene ID" value="ENSOTSG00005044029.2"/>
</dbReference>
<comment type="similarity">
    <text evidence="2">Belongs to the class I-like SAM-binding methyltransferase superfamily. Erg6/SMT family.</text>
</comment>
<sequence>MSKYRKYKDLLRDIPVFPDIFTNGIMRNLVHPKKSLMGLYTKWTMEKYNNVMIKNVVKLCQIQAHHAILEVGFGPGLGLQEALKYLTDPRGKLFGLDVSEYMHKVARERLGPQLASGKVHLLQGRVECIPLPDHCVDGVFHSNCHLYWPDMAIATAELLRVMKPGTRMLATCDLGFLRHGVEQGFFKGVIVEPEPYMQALGAVGFLGVSMEDLMDEGKSFQVIYATAPPPSTTENS</sequence>
<keyword evidence="1" id="KW-0808">Transferase</keyword>
<feature type="domain" description="Methyltransferase type 11" evidence="3">
    <location>
        <begin position="69"/>
        <end position="168"/>
    </location>
</feature>
<evidence type="ECO:0000313" key="5">
    <source>
        <dbReference type="Proteomes" id="UP000694402"/>
    </source>
</evidence>
<dbReference type="RefSeq" id="XP_024281838.1">
    <property type="nucleotide sequence ID" value="XM_024426070.2"/>
</dbReference>
<dbReference type="PANTHER" id="PTHR44068:SF1">
    <property type="entry name" value="HYPOTHETICAL LOC100005854"/>
    <property type="match status" value="1"/>
</dbReference>
<dbReference type="PANTHER" id="PTHR44068">
    <property type="entry name" value="ZGC:194242"/>
    <property type="match status" value="1"/>
</dbReference>
<reference evidence="4" key="1">
    <citation type="submission" date="2025-08" db="UniProtKB">
        <authorList>
            <consortium name="Ensembl"/>
        </authorList>
    </citation>
    <scope>IDENTIFICATION</scope>
</reference>
<dbReference type="AlphaFoldDB" id="A0A8C8JEI0"/>
<dbReference type="GO" id="GO:0005783">
    <property type="term" value="C:endoplasmic reticulum"/>
    <property type="evidence" value="ECO:0007669"/>
    <property type="project" value="TreeGrafter"/>
</dbReference>
<dbReference type="InterPro" id="IPR029063">
    <property type="entry name" value="SAM-dependent_MTases_sf"/>
</dbReference>
<dbReference type="Proteomes" id="UP000694402">
    <property type="component" value="Unassembled WGS sequence"/>
</dbReference>
<dbReference type="KEGG" id="otw:112253939"/>
<organism evidence="4 5">
    <name type="scientific">Oncorhynchus tshawytscha</name>
    <name type="common">Chinook salmon</name>
    <name type="synonym">Salmo tshawytscha</name>
    <dbReference type="NCBI Taxonomy" id="74940"/>
    <lineage>
        <taxon>Eukaryota</taxon>
        <taxon>Metazoa</taxon>
        <taxon>Chordata</taxon>
        <taxon>Craniata</taxon>
        <taxon>Vertebrata</taxon>
        <taxon>Euteleostomi</taxon>
        <taxon>Actinopterygii</taxon>
        <taxon>Neopterygii</taxon>
        <taxon>Teleostei</taxon>
        <taxon>Protacanthopterygii</taxon>
        <taxon>Salmoniformes</taxon>
        <taxon>Salmonidae</taxon>
        <taxon>Salmoninae</taxon>
        <taxon>Oncorhynchus</taxon>
    </lineage>
</organism>
<dbReference type="Pfam" id="PF08241">
    <property type="entry name" value="Methyltransf_11"/>
    <property type="match status" value="1"/>
</dbReference>
<dbReference type="GeneTree" id="ENSGT00390000010372"/>
<protein>
    <recommendedName>
        <fullName evidence="3">Methyltransferase type 11 domain-containing protein</fullName>
    </recommendedName>
</protein>
<evidence type="ECO:0000259" key="3">
    <source>
        <dbReference type="Pfam" id="PF08241"/>
    </source>
</evidence>
<proteinExistence type="inferred from homology"/>
<reference evidence="4" key="2">
    <citation type="submission" date="2025-09" db="UniProtKB">
        <authorList>
            <consortium name="Ensembl"/>
        </authorList>
    </citation>
    <scope>IDENTIFICATION</scope>
</reference>
<dbReference type="Gene3D" id="3.40.50.150">
    <property type="entry name" value="Vaccinia Virus protein VP39"/>
    <property type="match status" value="1"/>
</dbReference>
<dbReference type="SUPFAM" id="SSF53335">
    <property type="entry name" value="S-adenosyl-L-methionine-dependent methyltransferases"/>
    <property type="match status" value="1"/>
</dbReference>